<name>A0ABW8MMP2_9BURK</name>
<feature type="domain" description="FAD-dependent oxidoreductase 2 FAD-binding" evidence="5">
    <location>
        <begin position="10"/>
        <end position="478"/>
    </location>
</feature>
<dbReference type="RefSeq" id="WP_404610015.1">
    <property type="nucleotide sequence ID" value="NZ_JBIYDN010000016.1"/>
</dbReference>
<accession>A0ABW8MMP2</accession>
<dbReference type="SUPFAM" id="SSF56425">
    <property type="entry name" value="Succinate dehydrogenase/fumarate reductase flavoprotein, catalytic domain"/>
    <property type="match status" value="1"/>
</dbReference>
<evidence type="ECO:0000313" key="6">
    <source>
        <dbReference type="EMBL" id="MFK4444952.1"/>
    </source>
</evidence>
<sequence length="500" mass="53927">MKPDELNGIDVLVIGAGNAATNAALAAREGGASVALLESAPADARGGNSAFTGGAFRFVYDSVDDLMKLAPDIAELDLANIDFGTYTREQYFDDIGRLTEYRADPELTDVLIDSSFDAALWLKRHGVRFQPALGRQAFKVEGKFRFWGGLACHILGGGTHLVATLHQALEKAGIGVVYNTQAMSLLYDGGGIQGVRALHEGRQVEIRAGSVVLACGGFESNAEMRARYLGPNWDLAKVRGTRYNTGWGHKMAIDAGAAVTGHWSGAHAVQWDMNAPEYGDLTIGDRFQKHNYPFGILVNAKGERFLDEGLDFHSFTYAKYGHEVLRQPGLFAWQIFDQKVTRLLRDEYRIARITKETANTLEELATKLTGVDPEGFLRTVRGYNAAKRPDVPFDPNIHDGLRTQGLAVDKTNWANKLDTPPYEAYGVTTGVTFTFGGLKVSTAAEVLDASGAPIRGLFAAGEIVGGLYYHNYGSGTGLVAGVVFGRRAGSGAAALVRGAR</sequence>
<protein>
    <submittedName>
        <fullName evidence="6">Tricarballylate dehydrogenase</fullName>
    </submittedName>
</protein>
<dbReference type="InterPro" id="IPR036188">
    <property type="entry name" value="FAD/NAD-bd_sf"/>
</dbReference>
<keyword evidence="7" id="KW-1185">Reference proteome</keyword>
<proteinExistence type="predicted"/>
<dbReference type="PANTHER" id="PTHR43400:SF7">
    <property type="entry name" value="FAD-DEPENDENT OXIDOREDUCTASE 2 FAD BINDING DOMAIN-CONTAINING PROTEIN"/>
    <property type="match status" value="1"/>
</dbReference>
<evidence type="ECO:0000256" key="1">
    <source>
        <dbReference type="ARBA" id="ARBA00001974"/>
    </source>
</evidence>
<keyword evidence="4" id="KW-0560">Oxidoreductase</keyword>
<dbReference type="Proteomes" id="UP001620514">
    <property type="component" value="Unassembled WGS sequence"/>
</dbReference>
<dbReference type="Gene3D" id="3.50.50.60">
    <property type="entry name" value="FAD/NAD(P)-binding domain"/>
    <property type="match status" value="1"/>
</dbReference>
<dbReference type="SUPFAM" id="SSF51905">
    <property type="entry name" value="FAD/NAD(P)-binding domain"/>
    <property type="match status" value="1"/>
</dbReference>
<evidence type="ECO:0000256" key="2">
    <source>
        <dbReference type="ARBA" id="ARBA00022630"/>
    </source>
</evidence>
<keyword evidence="3" id="KW-0274">FAD</keyword>
<evidence type="ECO:0000256" key="4">
    <source>
        <dbReference type="ARBA" id="ARBA00023002"/>
    </source>
</evidence>
<comment type="caution">
    <text evidence="6">The sequence shown here is derived from an EMBL/GenBank/DDBJ whole genome shotgun (WGS) entry which is preliminary data.</text>
</comment>
<gene>
    <name evidence="6" type="ORF">ABH943_004974</name>
</gene>
<comment type="cofactor">
    <cofactor evidence="1">
        <name>FAD</name>
        <dbReference type="ChEBI" id="CHEBI:57692"/>
    </cofactor>
</comment>
<dbReference type="Pfam" id="PF00890">
    <property type="entry name" value="FAD_binding_2"/>
    <property type="match status" value="1"/>
</dbReference>
<dbReference type="InterPro" id="IPR050315">
    <property type="entry name" value="FAD-oxidoreductase_2"/>
</dbReference>
<dbReference type="NCBIfam" id="NF006130">
    <property type="entry name" value="PRK08274.1"/>
    <property type="match status" value="1"/>
</dbReference>
<organism evidence="6 7">
    <name type="scientific">Caballeronia udeis</name>
    <dbReference type="NCBI Taxonomy" id="1232866"/>
    <lineage>
        <taxon>Bacteria</taxon>
        <taxon>Pseudomonadati</taxon>
        <taxon>Pseudomonadota</taxon>
        <taxon>Betaproteobacteria</taxon>
        <taxon>Burkholderiales</taxon>
        <taxon>Burkholderiaceae</taxon>
        <taxon>Caballeronia</taxon>
    </lineage>
</organism>
<reference evidence="6 7" key="1">
    <citation type="submission" date="2024-11" db="EMBL/GenBank/DDBJ databases">
        <title>Using genomics to understand microbial adaptation to soil warming.</title>
        <authorList>
            <person name="Deangelis K.M. PhD."/>
        </authorList>
    </citation>
    <scope>NUCLEOTIDE SEQUENCE [LARGE SCALE GENOMIC DNA]</scope>
    <source>
        <strain evidence="6 7">GAS97</strain>
    </source>
</reference>
<dbReference type="InterPro" id="IPR003953">
    <property type="entry name" value="FAD-dep_OxRdtase_2_FAD-bd"/>
</dbReference>
<dbReference type="InterPro" id="IPR027477">
    <property type="entry name" value="Succ_DH/fumarate_Rdtase_cat_sf"/>
</dbReference>
<dbReference type="EMBL" id="JBIYDN010000016">
    <property type="protein sequence ID" value="MFK4444952.1"/>
    <property type="molecule type" value="Genomic_DNA"/>
</dbReference>
<dbReference type="PANTHER" id="PTHR43400">
    <property type="entry name" value="FUMARATE REDUCTASE"/>
    <property type="match status" value="1"/>
</dbReference>
<evidence type="ECO:0000256" key="3">
    <source>
        <dbReference type="ARBA" id="ARBA00022827"/>
    </source>
</evidence>
<keyword evidence="2" id="KW-0285">Flavoprotein</keyword>
<evidence type="ECO:0000313" key="7">
    <source>
        <dbReference type="Proteomes" id="UP001620514"/>
    </source>
</evidence>
<dbReference type="Gene3D" id="3.90.700.10">
    <property type="entry name" value="Succinate dehydrogenase/fumarate reductase flavoprotein, catalytic domain"/>
    <property type="match status" value="1"/>
</dbReference>
<evidence type="ECO:0000259" key="5">
    <source>
        <dbReference type="Pfam" id="PF00890"/>
    </source>
</evidence>